<feature type="transmembrane region" description="Helical" evidence="8">
    <location>
        <begin position="590"/>
        <end position="614"/>
    </location>
</feature>
<feature type="transmembrane region" description="Helical" evidence="8">
    <location>
        <begin position="1320"/>
        <end position="1340"/>
    </location>
</feature>
<feature type="region of interest" description="Disordered" evidence="7">
    <location>
        <begin position="1397"/>
        <end position="1418"/>
    </location>
</feature>
<feature type="transmembrane region" description="Helical" evidence="8">
    <location>
        <begin position="1173"/>
        <end position="1196"/>
    </location>
</feature>
<dbReference type="InterPro" id="IPR053958">
    <property type="entry name" value="HMGCR/SNAP/NPC1-like_SSD"/>
</dbReference>
<evidence type="ECO:0000256" key="5">
    <source>
        <dbReference type="ARBA" id="ARBA00023136"/>
    </source>
</evidence>
<feature type="compositionally biased region" description="Low complexity" evidence="7">
    <location>
        <begin position="1560"/>
        <end position="1569"/>
    </location>
</feature>
<keyword evidence="3 8" id="KW-0812">Transmembrane</keyword>
<evidence type="ECO:0000259" key="9">
    <source>
        <dbReference type="PROSITE" id="PS50156"/>
    </source>
</evidence>
<evidence type="ECO:0000256" key="3">
    <source>
        <dbReference type="ARBA" id="ARBA00022692"/>
    </source>
</evidence>
<keyword evidence="11" id="KW-1185">Reference proteome</keyword>
<feature type="region of interest" description="Disordered" evidence="7">
    <location>
        <begin position="1492"/>
        <end position="1535"/>
    </location>
</feature>
<reference evidence="10 11" key="2">
    <citation type="submission" date="2018-11" db="EMBL/GenBank/DDBJ databases">
        <authorList>
            <consortium name="Pathogen Informatics"/>
        </authorList>
    </citation>
    <scope>NUCLEOTIDE SEQUENCE [LARGE SCALE GENOMIC DNA]</scope>
</reference>
<feature type="compositionally biased region" description="Basic residues" evidence="7">
    <location>
        <begin position="1523"/>
        <end position="1535"/>
    </location>
</feature>
<dbReference type="PROSITE" id="PS50156">
    <property type="entry name" value="SSD"/>
    <property type="match status" value="1"/>
</dbReference>
<organism evidence="12">
    <name type="scientific">Taenia asiatica</name>
    <name type="common">Asian tapeworm</name>
    <dbReference type="NCBI Taxonomy" id="60517"/>
    <lineage>
        <taxon>Eukaryota</taxon>
        <taxon>Metazoa</taxon>
        <taxon>Spiralia</taxon>
        <taxon>Lophotrochozoa</taxon>
        <taxon>Platyhelminthes</taxon>
        <taxon>Cestoda</taxon>
        <taxon>Eucestoda</taxon>
        <taxon>Cyclophyllidea</taxon>
        <taxon>Taeniidae</taxon>
        <taxon>Taenia</taxon>
    </lineage>
</organism>
<dbReference type="GO" id="GO:0005886">
    <property type="term" value="C:plasma membrane"/>
    <property type="evidence" value="ECO:0007669"/>
    <property type="project" value="TreeGrafter"/>
</dbReference>
<keyword evidence="6" id="KW-0325">Glycoprotein</keyword>
<feature type="domain" description="SSD" evidence="9">
    <location>
        <begin position="489"/>
        <end position="729"/>
    </location>
</feature>
<dbReference type="PANTHER" id="PTHR46022">
    <property type="entry name" value="PROTEIN PATCHED"/>
    <property type="match status" value="1"/>
</dbReference>
<dbReference type="PANTHER" id="PTHR46022:SF1">
    <property type="entry name" value="PROTEIN PATCHED"/>
    <property type="match status" value="1"/>
</dbReference>
<feature type="transmembrane region" description="Helical" evidence="8">
    <location>
        <begin position="557"/>
        <end position="578"/>
    </location>
</feature>
<dbReference type="OrthoDB" id="5873834at2759"/>
<dbReference type="GO" id="GO:0097108">
    <property type="term" value="F:hedgehog family protein binding"/>
    <property type="evidence" value="ECO:0007669"/>
    <property type="project" value="TreeGrafter"/>
</dbReference>
<feature type="transmembrane region" description="Helical" evidence="8">
    <location>
        <begin position="640"/>
        <end position="666"/>
    </location>
</feature>
<feature type="transmembrane region" description="Helical" evidence="8">
    <location>
        <begin position="49"/>
        <end position="68"/>
    </location>
</feature>
<feature type="region of interest" description="Disordered" evidence="7">
    <location>
        <begin position="1552"/>
        <end position="1590"/>
    </location>
</feature>
<feature type="transmembrane region" description="Helical" evidence="8">
    <location>
        <begin position="1230"/>
        <end position="1256"/>
    </location>
</feature>
<feature type="compositionally biased region" description="Pro residues" evidence="7">
    <location>
        <begin position="1512"/>
        <end position="1522"/>
    </location>
</feature>
<accession>A0A158R7C8</accession>
<evidence type="ECO:0000256" key="1">
    <source>
        <dbReference type="ARBA" id="ARBA00004141"/>
    </source>
</evidence>
<evidence type="ECO:0000256" key="7">
    <source>
        <dbReference type="SAM" id="MobiDB-lite"/>
    </source>
</evidence>
<evidence type="ECO:0000256" key="4">
    <source>
        <dbReference type="ARBA" id="ARBA00022989"/>
    </source>
</evidence>
<dbReference type="InterPro" id="IPR000731">
    <property type="entry name" value="SSD"/>
</dbReference>
<dbReference type="Pfam" id="PF12349">
    <property type="entry name" value="Sterol-sensing"/>
    <property type="match status" value="2"/>
</dbReference>
<feature type="transmembrane region" description="Helical" evidence="8">
    <location>
        <begin position="493"/>
        <end position="511"/>
    </location>
</feature>
<dbReference type="EMBL" id="UYRS01018306">
    <property type="protein sequence ID" value="VDK32098.1"/>
    <property type="molecule type" value="Genomic_DNA"/>
</dbReference>
<evidence type="ECO:0000256" key="8">
    <source>
        <dbReference type="SAM" id="Phobius"/>
    </source>
</evidence>
<sequence length="1590" mass="173058">MSGHKQDIELGLPEHSGKYHVPVSCCSSLQLWWYYKFAALEKLLHAHHWMVFSVLLPLVLLCLGLKFAKPEADFYRLWVAESSRLSAELNYLAKALRSADMHHQIPPYAGTIYHHPPSWGDPYLRSPDLIPAAPHTSPLGGLPGSEFMGSIESILQTPAPASPTGNLLTLEALRDHMELLVKIHKLEVKVGASKWRLEDLCQRAELPSSVGLHSIESLLAQLIPCVVITPADCFWEGSKVIAPDTVVQIPWPNKQYTLQWSSLNPQHILSSLRSEYGNHSSELNYLDEMMDMLSRAGLSHGYLTRPCLDPHDPGCPSLAPNYKAQPPDIASVVADGCPSFAANILRWPRDLLLGGQRCSTQNHSTAACGNPDHRLVHASALQSLLLLRSPQDLYRTVRFNDPYKHESWTMLDAQNTLDQWRNGLKHLLIVHNKAISGSKSWQYYGFTDNSLRDLLTQSTVSVWFAQLAGAVVLVVSPRPPSAIDFMHATVIPMLYRSVVLLLYGMVCLLCWREPSRSQCWLALAGLGLIVLALVAGLGICSLIGLPFNVLSIQVLPFLILGFGMEGLFVFTACNTCVLSRSAEVNQKVCLLSLLGFFVCACVHESTPTIVWIWADVEVPSTRCTCTSCGHSGIARTRACLRANLCVCALLCLAPLFLLLFLHQAVLWTTHVLAEHGTAFLFSVLAMAAAFFAAIYLPVPVMRQFCLQAGILVLVQAITIVALFPVLLKLDSRRRVRHRMDVLCCLQQPVSMSHNDTAATPATSASPSYLVTPPNTGEGIVRVVETTSTKVRLSGNAVATVKVSVSTQKPSVLVKDINSCGDESLGVVLLDCLCSSCQYQQRCTGGPLFIRLANRLASALSRFLSLRIAICLLGLGLIASAAVLAPLRLRLGLNLLSLIPTDAIEHGFVEESSETFGLIHFQLITRGSDAILVDEPSSAPTEGFIRGKPEVPQDSALSGPGVDFARSQTRLRTLFADVASLPGVSFTGKRIWLDSMHDWLLGLQTAFDTDKQNGYISPEGNWTGGASEEGVLGLLLVVQTDNGIDLDRIRTGRLVDNHLIEPSAFRVYLHAWRVLDVFNYTSPPCTIIPDPALQLGRITLPQRVGGPSDLYSIAPANPIQLIQTAFFARGYADVADQIEFVKKVRALTEQSISQGVPVFPTGLPFTLAEQYLTFWRHFVVVSGILVGSVLVAGLIFLPRPVAALLAVCVGGGGAVSACLLGFLVLGLDLNAISGGLVLIAFGLGTKLSSGVLCGWYGPQHNIHRRSQINASSFGIRNDTGGKEAAEGQSEVGGVTASPSTPLKVKKLFAVLQNQTSQIVHANVSFVLAVALLAAVRVEFIADHFFRLVGIISLACLFNCLILLPTVCFILEPIFPSSLYIMSSPPPVHIRHDVETTISNLSPHSPTSSSLPASPSSTLPSQVELADFSPFINAQATEEDEEEDEEDLAMRQFCDSLKRSTISTFAHRDRSVPPPSPSTVIDLFANALRDASRHASLSTISEEPSNSSSTISLHPPPPPPPPPPPHHHHHHLHHHPATVRMKEFLPLLNAAMVAAQRHHQHQQQQQNRRSSGNGGPEPPPPPYTECLPSASR</sequence>
<feature type="transmembrane region" description="Helical" evidence="8">
    <location>
        <begin position="863"/>
        <end position="886"/>
    </location>
</feature>
<dbReference type="GO" id="GO:0005119">
    <property type="term" value="F:smoothened binding"/>
    <property type="evidence" value="ECO:0007669"/>
    <property type="project" value="TreeGrafter"/>
</dbReference>
<proteinExistence type="inferred from homology"/>
<evidence type="ECO:0000256" key="6">
    <source>
        <dbReference type="ARBA" id="ARBA00023180"/>
    </source>
</evidence>
<evidence type="ECO:0000256" key="2">
    <source>
        <dbReference type="ARBA" id="ARBA00005585"/>
    </source>
</evidence>
<feature type="transmembrane region" description="Helical" evidence="8">
    <location>
        <begin position="678"/>
        <end position="696"/>
    </location>
</feature>
<protein>
    <submittedName>
        <fullName evidence="12">SSD domain-containing protein</fullName>
    </submittedName>
</protein>
<reference evidence="12" key="1">
    <citation type="submission" date="2016-04" db="UniProtKB">
        <authorList>
            <consortium name="WormBaseParasite"/>
        </authorList>
    </citation>
    <scope>IDENTIFICATION</scope>
</reference>
<feature type="transmembrane region" description="Helical" evidence="8">
    <location>
        <begin position="454"/>
        <end position="473"/>
    </location>
</feature>
<keyword evidence="4 8" id="KW-1133">Transmembrane helix</keyword>
<feature type="transmembrane region" description="Helical" evidence="8">
    <location>
        <begin position="523"/>
        <end position="545"/>
    </location>
</feature>
<gene>
    <name evidence="10" type="ORF">TASK_LOCUS3625</name>
</gene>
<feature type="transmembrane region" description="Helical" evidence="8">
    <location>
        <begin position="1346"/>
        <end position="1369"/>
    </location>
</feature>
<dbReference type="Proteomes" id="UP000282613">
    <property type="component" value="Unassembled WGS sequence"/>
</dbReference>
<evidence type="ECO:0000313" key="11">
    <source>
        <dbReference type="Proteomes" id="UP000282613"/>
    </source>
</evidence>
<feature type="transmembrane region" description="Helical" evidence="8">
    <location>
        <begin position="1203"/>
        <end position="1224"/>
    </location>
</feature>
<keyword evidence="5 8" id="KW-0472">Membrane</keyword>
<dbReference type="GO" id="GO:0008158">
    <property type="term" value="F:hedgehog receptor activity"/>
    <property type="evidence" value="ECO:0007669"/>
    <property type="project" value="TreeGrafter"/>
</dbReference>
<comment type="subcellular location">
    <subcellularLocation>
        <location evidence="1">Membrane</location>
        <topology evidence="1">Multi-pass membrane protein</topology>
    </subcellularLocation>
</comment>
<dbReference type="GO" id="GO:0045879">
    <property type="term" value="P:negative regulation of smoothened signaling pathway"/>
    <property type="evidence" value="ECO:0007669"/>
    <property type="project" value="TreeGrafter"/>
</dbReference>
<name>A0A158R7C8_TAEAS</name>
<feature type="transmembrane region" description="Helical" evidence="8">
    <location>
        <begin position="708"/>
        <end position="729"/>
    </location>
</feature>
<dbReference type="WBParaSite" id="TASK_0000362401-mRNA-1">
    <property type="protein sequence ID" value="TASK_0000362401-mRNA-1"/>
    <property type="gene ID" value="TASK_0000362401"/>
</dbReference>
<evidence type="ECO:0000313" key="12">
    <source>
        <dbReference type="WBParaSite" id="TASK_0000362401-mRNA-1"/>
    </source>
</evidence>
<dbReference type="SUPFAM" id="SSF82866">
    <property type="entry name" value="Multidrug efflux transporter AcrB transmembrane domain"/>
    <property type="match status" value="1"/>
</dbReference>
<evidence type="ECO:0000313" key="10">
    <source>
        <dbReference type="EMBL" id="VDK32098.1"/>
    </source>
</evidence>
<feature type="compositionally biased region" description="Low complexity" evidence="7">
    <location>
        <begin position="1494"/>
        <end position="1511"/>
    </location>
</feature>
<comment type="similarity">
    <text evidence="2">Belongs to the patched family.</text>
</comment>
<dbReference type="STRING" id="60517.A0A158R7C8"/>